<evidence type="ECO:0000313" key="4">
    <source>
        <dbReference type="EMBL" id="HFK20600.1"/>
    </source>
</evidence>
<dbReference type="AlphaFoldDB" id="A0A7C3ESZ2"/>
<evidence type="ECO:0000259" key="1">
    <source>
        <dbReference type="Pfam" id="PF12773"/>
    </source>
</evidence>
<dbReference type="InterPro" id="IPR036013">
    <property type="entry name" value="Band_7/SPFH_dom_sf"/>
</dbReference>
<dbReference type="InterPro" id="IPR033880">
    <property type="entry name" value="SPFH_YdjI"/>
</dbReference>
<dbReference type="SUPFAM" id="SSF117892">
    <property type="entry name" value="Band 7/SPFH domain"/>
    <property type="match status" value="1"/>
</dbReference>
<dbReference type="Pfam" id="PF12773">
    <property type="entry name" value="DZR"/>
    <property type="match status" value="1"/>
</dbReference>
<protein>
    <submittedName>
        <fullName evidence="4">SPFH domain-containing protein</fullName>
    </submittedName>
</protein>
<gene>
    <name evidence="4" type="ORF">ENS19_04875</name>
</gene>
<dbReference type="InterPro" id="IPR026870">
    <property type="entry name" value="Zinc_ribbon_dom"/>
</dbReference>
<dbReference type="InterPro" id="IPR025874">
    <property type="entry name" value="DZR"/>
</dbReference>
<proteinExistence type="predicted"/>
<organism evidence="4">
    <name type="scientific">Candidatus Methanomethylicus mesodigestus</name>
    <dbReference type="NCBI Taxonomy" id="1867258"/>
    <lineage>
        <taxon>Archaea</taxon>
        <taxon>Thermoproteota</taxon>
        <taxon>Methanosuratincolia</taxon>
        <taxon>Candidatus Methanomethylicales</taxon>
        <taxon>Candidatus Methanomethylicaceae</taxon>
        <taxon>Candidatus Methanomethylicus</taxon>
    </lineage>
</organism>
<feature type="domain" description="Zinc-ribbon" evidence="2">
    <location>
        <begin position="336"/>
        <end position="356"/>
    </location>
</feature>
<dbReference type="PANTHER" id="PTHR37826">
    <property type="entry name" value="FLOTILLIN BAND_7_5 DOMAIN PROTEIN"/>
    <property type="match status" value="1"/>
</dbReference>
<comment type="caution">
    <text evidence="4">The sequence shown here is derived from an EMBL/GenBank/DDBJ whole genome shotgun (WGS) entry which is preliminary data.</text>
</comment>
<name>A0A7C3ESZ2_9CREN</name>
<accession>A0A7C3ESZ2</accession>
<dbReference type="Pfam" id="PF13240">
    <property type="entry name" value="Zn_Ribbon_1"/>
    <property type="match status" value="1"/>
</dbReference>
<dbReference type="PANTHER" id="PTHR37826:SF2">
    <property type="entry name" value="ZINC-RIBBON DOMAIN-CONTAINING PROTEIN"/>
    <property type="match status" value="1"/>
</dbReference>
<dbReference type="EMBL" id="DSTX01000007">
    <property type="protein sequence ID" value="HFK20600.1"/>
    <property type="molecule type" value="Genomic_DNA"/>
</dbReference>
<reference evidence="4" key="1">
    <citation type="journal article" date="2020" name="mSystems">
        <title>Genome- and Community-Level Interaction Insights into Carbon Utilization and Element Cycling Functions of Hydrothermarchaeota in Hydrothermal Sediment.</title>
        <authorList>
            <person name="Zhou Z."/>
            <person name="Liu Y."/>
            <person name="Xu W."/>
            <person name="Pan J."/>
            <person name="Luo Z.H."/>
            <person name="Li M."/>
        </authorList>
    </citation>
    <scope>NUCLEOTIDE SEQUENCE [LARGE SCALE GENOMIC DNA]</scope>
    <source>
        <strain evidence="4">SpSt-468</strain>
    </source>
</reference>
<feature type="domain" description="SPFH" evidence="3">
    <location>
        <begin position="19"/>
        <end position="213"/>
    </location>
</feature>
<sequence length="359" mass="39173">MPVIERVAWDYAGAEDIAYRFPKLQLKYGSQVIVMENQWAVFFRDGKAYDVFGPGRHTITSNNVPLLTAALKALRIIGDIFECEVVYVSNSQFRGNFGGTAYSAPSGDLKYQAELGFYGYLLYKVEDPKLFVTEFFGNKGASSTKDIENYIRGFINERIINEFGSYDIFKLVQNVDETTDKVALKISDEAGRIGIKVIDCVFEGVKIPEDARRFASGMGSQAMMMQYMKETASELKGSDGGGAAATGLGAGIGLSMPFLFQQQMQQAQAAAQQQPLVVCQSCGFKNPASFKFCGSCGKPLTPPVKLTCPKCKAEVPENFKFCPECGTPLTKSEAVCPKCNAKNPPGTKFCGSCGERLSP</sequence>
<evidence type="ECO:0000259" key="3">
    <source>
        <dbReference type="Pfam" id="PF13421"/>
    </source>
</evidence>
<evidence type="ECO:0000259" key="2">
    <source>
        <dbReference type="Pfam" id="PF13240"/>
    </source>
</evidence>
<dbReference type="CDD" id="cd03408">
    <property type="entry name" value="SPFH_like_u1"/>
    <property type="match status" value="1"/>
</dbReference>
<dbReference type="Pfam" id="PF13421">
    <property type="entry name" value="Band_7_1"/>
    <property type="match status" value="1"/>
</dbReference>
<feature type="domain" description="DZANK-type" evidence="1">
    <location>
        <begin position="279"/>
        <end position="326"/>
    </location>
</feature>
<dbReference type="Gene3D" id="3.30.479.30">
    <property type="entry name" value="Band 7 domain"/>
    <property type="match status" value="1"/>
</dbReference>